<reference evidence="1 2" key="1">
    <citation type="submission" date="2015-01" db="EMBL/GenBank/DDBJ databases">
        <title>Evolution of Trichinella species and genotypes.</title>
        <authorList>
            <person name="Korhonen P.K."/>
            <person name="Edoardo P."/>
            <person name="Giuseppe L.R."/>
            <person name="Gasser R.B."/>
        </authorList>
    </citation>
    <scope>NUCLEOTIDE SEQUENCE [LARGE SCALE GENOMIC DNA]</scope>
    <source>
        <strain evidence="1">ISS13</strain>
    </source>
</reference>
<accession>A0A0V1ERP7</accession>
<proteinExistence type="predicted"/>
<organism evidence="1 2">
    <name type="scientific">Trichinella pseudospiralis</name>
    <name type="common">Parasitic roundworm</name>
    <dbReference type="NCBI Taxonomy" id="6337"/>
    <lineage>
        <taxon>Eukaryota</taxon>
        <taxon>Metazoa</taxon>
        <taxon>Ecdysozoa</taxon>
        <taxon>Nematoda</taxon>
        <taxon>Enoplea</taxon>
        <taxon>Dorylaimia</taxon>
        <taxon>Trichinellida</taxon>
        <taxon>Trichinellidae</taxon>
        <taxon>Trichinella</taxon>
    </lineage>
</organism>
<evidence type="ECO:0000313" key="2">
    <source>
        <dbReference type="Proteomes" id="UP000054632"/>
    </source>
</evidence>
<dbReference type="Proteomes" id="UP000054632">
    <property type="component" value="Unassembled WGS sequence"/>
</dbReference>
<evidence type="ECO:0000313" key="1">
    <source>
        <dbReference type="EMBL" id="KRY76470.1"/>
    </source>
</evidence>
<protein>
    <submittedName>
        <fullName evidence="1">Uncharacterized protein</fullName>
    </submittedName>
</protein>
<dbReference type="AlphaFoldDB" id="A0A0V1ERP7"/>
<sequence length="44" mass="4996">MISVSSKSIVSIHLPNSVNAHQSRLDHLAWMFHFIYSLLACKVN</sequence>
<dbReference type="EMBL" id="JYDR01000011">
    <property type="protein sequence ID" value="KRY76470.1"/>
    <property type="molecule type" value="Genomic_DNA"/>
</dbReference>
<gene>
    <name evidence="1" type="ORF">T4A_13529</name>
</gene>
<comment type="caution">
    <text evidence="1">The sequence shown here is derived from an EMBL/GenBank/DDBJ whole genome shotgun (WGS) entry which is preliminary data.</text>
</comment>
<name>A0A0V1ERP7_TRIPS</name>